<reference evidence="7 9" key="1">
    <citation type="journal article" date="2015" name="Genome Announc.">
        <title>Thirty-Two Complete Genome Assemblies of Nine Yersinia Species, Including Y. pestis, Y. pseudotuberculosis, and Y. enterocolitica.</title>
        <authorList>
            <person name="Johnson S.L."/>
            <person name="Daligault H.E."/>
            <person name="Davenport K.W."/>
            <person name="Jaissle J."/>
            <person name="Frey K.G."/>
            <person name="Ladner J.T."/>
            <person name="Broomall S.M."/>
            <person name="Bishop-Lilly K.A."/>
            <person name="Bruce D.C."/>
            <person name="Coyne S.R."/>
            <person name="Gibbons H.S."/>
            <person name="Lo C.C."/>
            <person name="Munk A.C."/>
            <person name="Rosenzweig C.N."/>
            <person name="Koroleva G.I."/>
            <person name="Palacios G.F."/>
            <person name="Redden C.L."/>
            <person name="Xu Y."/>
            <person name="Minogue T.D."/>
            <person name="Chain P.S."/>
        </authorList>
    </citation>
    <scope>NUCLEOTIDE SEQUENCE [LARGE SCALE GENOMIC DNA]</scope>
    <source>
        <strain evidence="7 9">YRA</strain>
    </source>
</reference>
<dbReference type="KEGG" id="yro:CH64_2482"/>
<keyword evidence="3" id="KW-0998">Cell outer membrane</keyword>
<evidence type="ECO:0000313" key="8">
    <source>
        <dbReference type="EMBL" id="CQI88666.1"/>
    </source>
</evidence>
<name>A0A0U1HQ79_YERRO</name>
<keyword evidence="1" id="KW-0472">Membrane</keyword>
<dbReference type="InterPro" id="IPR005565">
    <property type="entry name" value="Hemolysn_activator_HlyB_C"/>
</dbReference>
<evidence type="ECO:0000259" key="6">
    <source>
        <dbReference type="Pfam" id="PF17287"/>
    </source>
</evidence>
<dbReference type="InterPro" id="IPR027282">
    <property type="entry name" value="TPS"/>
</dbReference>
<dbReference type="RefSeq" id="WP_032816315.1">
    <property type="nucleotide sequence ID" value="NZ_CABIHQ010000024.1"/>
</dbReference>
<dbReference type="EMBL" id="CTKE01000004">
    <property type="protein sequence ID" value="CQI88666.1"/>
    <property type="molecule type" value="Genomic_DNA"/>
</dbReference>
<evidence type="ECO:0000313" key="7">
    <source>
        <dbReference type="EMBL" id="AJJ09046.1"/>
    </source>
</evidence>
<organism evidence="8 10">
    <name type="scientific">Yersinia rohdei</name>
    <dbReference type="NCBI Taxonomy" id="29485"/>
    <lineage>
        <taxon>Bacteria</taxon>
        <taxon>Pseudomonadati</taxon>
        <taxon>Pseudomonadota</taxon>
        <taxon>Gammaproteobacteria</taxon>
        <taxon>Enterobacterales</taxon>
        <taxon>Yersiniaceae</taxon>
        <taxon>Yersinia</taxon>
    </lineage>
</organism>
<evidence type="ECO:0000259" key="4">
    <source>
        <dbReference type="Pfam" id="PF03865"/>
    </source>
</evidence>
<dbReference type="GO" id="GO:0008320">
    <property type="term" value="F:protein transmembrane transporter activity"/>
    <property type="evidence" value="ECO:0007669"/>
    <property type="project" value="TreeGrafter"/>
</dbReference>
<dbReference type="Proteomes" id="UP000042054">
    <property type="component" value="Unassembled WGS sequence"/>
</dbReference>
<sequence>MRLNLISEGIKNRNNKKFITARLFFLWALIFIFPVVAYADINQNQVVILEQQQRDLKNSLMLPLSHAKMNSEPVQPEGTLFSDEISCLVIDRVELVNVAAFPNAARLIAWAKQVQGQCLGEKGLSALRNKLQWQMVDDGYITSQVTFTTDSYTDGVLSIALIPGRVKGIEHHQDSDNYAQLNTLFPNRAGDLVNLRNIEQGLENLQRLPSVSATMDIQLNRDDLTSQIVVKRQQSRFWRINTFLDDAGHYAVGRYRAGATLFLDNPLSLSDLAYISISRDLDNHDDKGNNNVALHYSVPLGNWLWSLTGSRGTYYQSLLLANTAFKYHTHWRSLDIQIQRLLMRGYNYKTVGYTGTIIRQSKGYFADVKLDVQQQDTVDWQLGLQHLHYTRWATMTGGINYQQGTQWFGARPSPKAQLINVTASLDIPFALDEQRFYFQPSFSQQYSRNKLLSNNKFSVGGRSSVRGFPTGSALIGSQGWFLKNNIAWINRRVGNQLYLGVDYGAVSESGGLFLHKDRLVGATVGVRGNYRRFGYDLNVGIPLDKPANFNTDPVVLGFTLTWQY</sequence>
<dbReference type="Proteomes" id="UP000031914">
    <property type="component" value="Chromosome"/>
</dbReference>
<evidence type="ECO:0000313" key="10">
    <source>
        <dbReference type="Proteomes" id="UP000042054"/>
    </source>
</evidence>
<dbReference type="PIRSF" id="PIRSF029745">
    <property type="entry name" value="FhaC"/>
    <property type="match status" value="1"/>
</dbReference>
<protein>
    <submittedName>
        <fullName evidence="7">Hemolysin secretion/activation ShlB/FhaC/HecB family protein</fullName>
    </submittedName>
    <submittedName>
        <fullName evidence="8">Putative hemolysin activator protein</fullName>
    </submittedName>
</protein>
<accession>A0A0U1HQ79</accession>
<feature type="domain" description="Haemolysin activator HlyB C-terminal" evidence="4">
    <location>
        <begin position="226"/>
        <end position="528"/>
    </location>
</feature>
<dbReference type="STRING" id="29485.CH64_2482"/>
<dbReference type="AlphaFoldDB" id="A0A0U1HQ79"/>
<evidence type="ECO:0000256" key="2">
    <source>
        <dbReference type="ARBA" id="ARBA00022692"/>
    </source>
</evidence>
<dbReference type="EMBL" id="CP009787">
    <property type="protein sequence ID" value="AJJ09046.1"/>
    <property type="molecule type" value="Genomic_DNA"/>
</dbReference>
<evidence type="ECO:0000259" key="5">
    <source>
        <dbReference type="Pfam" id="PF08479"/>
    </source>
</evidence>
<evidence type="ECO:0000256" key="1">
    <source>
        <dbReference type="ARBA" id="ARBA00022452"/>
    </source>
</evidence>
<dbReference type="GeneID" id="45567765"/>
<dbReference type="InterPro" id="IPR013686">
    <property type="entry name" value="Polypept-transport_assoc_ShlB"/>
</dbReference>
<dbReference type="Pfam" id="PF08479">
    <property type="entry name" value="POTRA_2"/>
    <property type="match status" value="1"/>
</dbReference>
<reference evidence="8 10" key="2">
    <citation type="submission" date="2015-03" db="EMBL/GenBank/DDBJ databases">
        <authorList>
            <person name="Murphy D."/>
        </authorList>
    </citation>
    <scope>NUCLEOTIDE SEQUENCE [LARGE SCALE GENOMIC DNA]</scope>
    <source>
        <strain evidence="8 10">68/02</strain>
    </source>
</reference>
<keyword evidence="9" id="KW-1185">Reference proteome</keyword>
<dbReference type="Pfam" id="PF03865">
    <property type="entry name" value="ShlB"/>
    <property type="match status" value="1"/>
</dbReference>
<proteinExistence type="predicted"/>
<dbReference type="OrthoDB" id="290122at2"/>
<evidence type="ECO:0000313" key="9">
    <source>
        <dbReference type="Proteomes" id="UP000031914"/>
    </source>
</evidence>
<keyword evidence="2" id="KW-0812">Transmembrane</keyword>
<dbReference type="GO" id="GO:0098046">
    <property type="term" value="C:type V protein secretion system complex"/>
    <property type="evidence" value="ECO:0007669"/>
    <property type="project" value="TreeGrafter"/>
</dbReference>
<dbReference type="PANTHER" id="PTHR34597:SF3">
    <property type="entry name" value="OUTER MEMBRANE TRANSPORTER CDIB"/>
    <property type="match status" value="1"/>
</dbReference>
<feature type="domain" description="Polypeptide-transport-associated ShlB-type" evidence="5">
    <location>
        <begin position="89"/>
        <end position="164"/>
    </location>
</feature>
<gene>
    <name evidence="8" type="primary">shlB_1</name>
    <name evidence="7" type="ORF">CH64_2482</name>
    <name evidence="8" type="ORF">ERS008555_01015</name>
</gene>
<feature type="domain" description="ShlB POTRA" evidence="6">
    <location>
        <begin position="166"/>
        <end position="218"/>
    </location>
</feature>
<dbReference type="InterPro" id="IPR051544">
    <property type="entry name" value="TPS_OM_transporter"/>
</dbReference>
<dbReference type="Gene3D" id="2.40.160.50">
    <property type="entry name" value="membrane protein fhac: a member of the omp85/tpsb transporter family"/>
    <property type="match status" value="1"/>
</dbReference>
<dbReference type="Gene3D" id="3.10.20.310">
    <property type="entry name" value="membrane protein fhac"/>
    <property type="match status" value="1"/>
</dbReference>
<dbReference type="GO" id="GO:0046819">
    <property type="term" value="P:protein secretion by the type V secretion system"/>
    <property type="evidence" value="ECO:0007669"/>
    <property type="project" value="TreeGrafter"/>
</dbReference>
<dbReference type="InterPro" id="IPR035251">
    <property type="entry name" value="ShlB_POTRA"/>
</dbReference>
<dbReference type="PANTHER" id="PTHR34597">
    <property type="entry name" value="SLR1661 PROTEIN"/>
    <property type="match status" value="1"/>
</dbReference>
<dbReference type="Pfam" id="PF17287">
    <property type="entry name" value="POTRA_3"/>
    <property type="match status" value="1"/>
</dbReference>
<evidence type="ECO:0000256" key="3">
    <source>
        <dbReference type="ARBA" id="ARBA00023237"/>
    </source>
</evidence>
<keyword evidence="1" id="KW-1134">Transmembrane beta strand</keyword>